<sequence>MQTRTRSRSSAIVSDRDGSSSRLSQHSPLPSLSSSSSPVSSMQRGANSNHYLYSNSNNIHGHGHLSTVPTSEAAVPYTTPQQSRPIASQPGTGTGAVSRLRSGSNPLYYRGLPMSSTNSSVAVGGDCSRENSTRIDLSTTSRNRSHSPLEPTSFRAYANESNGSRNRVSLEPIAPTLRSFGAVKAPGTGTRARAATSSEISGRGTPSISLSPSSPLVASPPQPRYATKPASSALYASSSSTTTAAKPNAGFGFGAASTNSAMVMQGSQNTSKSTSVGSEEAQGSQGSSPLPPTSAVDQAGRRLRELQLQDRFKAAQSFIERTVGQSLPSNDLHESLKDGVILCRLANRLRPGTVEQISLKNLPFVKMENISNFLNAAKQLGVQSSDLFQTVDLYEGKDMTQVVSTILTLERVLGGVARMVAKDKRPGPSPIVSAGSTPTQIAKVGALGPAVVTRMRSKTAHTPSTASTTASIRPSSSAYYAAQVRKLEEDSIRFAHGYDLLEANAPKLRDHRYQSTPMISRALSPSAKGRVSHQLSLSDIQAGVDGANFGSDDTPAIELEEENRREQRALVFGRDSPAPMEQSTTIAKSASGSTLATDGRLSSLDIMRRKKKSISLDPQAANAVMGNPSYRDGLGSPGSPGLLTQSASYSAISHLHSPGLTSNAGQMTSLKQHTRFSSERMLVDGTARTALGSPSSSRSTTPVQGLRKSTNSVEPLREKLELLENDALVATFQLGNCIGRGQFGSVYKALNLGNGQMVAVKRIKIDGLKENQMDMLMQEVDLLKSLAHPSIVKYEGFIMTYGYLNIILEFVENGSLLTTLKSFGTFPEKLVVAYVVKILEGLVYLHGKQVVHCDLKAANILTTKNGNVKLSDFGVSLNLKVKESDFGAVAGTPNWMAPEVIELKGASPASDIWSLGCTIVEMLTGRPPYADLLAMTTLFRIVEDERPPLPSNLSVDLLDFLCQCFQKDPSLRPSAGTLGRHVWIKRNFASKELKPMDSLPYMKRKSMEPKEKVLLAATLESSAAKRASTPLGLSSGVPPPSPSAAPIHGDGRGARRRSVDSVSGFYASSTVPAPTHASEKQQDQIKGGKTTSHHQFVKSSFAKPVECRLCHDYVKKQAVICQDCSMVFHRKCQFYVGDTCFPAPHLSYFQTPTPTQSVPNLKMMMNGKPKGNSRPSSRTSLLNLEDRPRSVTPSHGAPGRPCPTPPLTLFPKRESTTIDERVEQRLSVTTPTAPLYLAQRSTSPDIQISEGQSRVPRPSSRQSDSPTSPTALSNLRNLITGPKRFSFGTKKNTSTTASHPLPTPPTSYTPTAPAMSSLHARHHSATPDSGKVLFQQRSPAPATPPKSLPVPITGVRGGAGGSSYRDQEHVPGIFDTDDSIEEHDGRFSYDRTSGRPSSISMFSSSAPPVHGEYQSRMMGRTSVASTASCPEEEDEEEENEYRARGMGGRKHEDVKDMSEHDLEALLIPSATRSPRLSLEFGGHYRTRSRSISQTLSQSIEQPQDLFASGSRPSSSISFGMVSNGRPPSQQQQYLYSGRPQLNNGYQSSGSSSAAMTSSYSSHSNKSSSASSVGSVAALLEEEERMMKEMKQNQGRSGTPMGTKGGMLGVPSAFQQLGTQPPQAHHVGIKTMLSRFSASSKDTNNHVSDSNNNNITIGGRLTVQDKDLQKTNKSAVAYAAAARHQIQAPGHYPQPHSQPPSGMGVQAVHPIPYQSNGEGAASKTNGTEFSQGYEAHEYHSSYRTAYKNGLSDQGARSSASSGWRPQSSQDFQGARQLQQLQQQPQQQQYDAVGDVLEGSRKKAVTLPITLPGSTAVSSSQSVPISAAAAAASALRRGGKVIRRSMGATVEKDRWD</sequence>
<evidence type="ECO:0000256" key="4">
    <source>
        <dbReference type="ARBA" id="ARBA00022777"/>
    </source>
</evidence>
<feature type="region of interest" description="Disordered" evidence="8">
    <location>
        <begin position="689"/>
        <end position="711"/>
    </location>
</feature>
<feature type="compositionally biased region" description="Low complexity" evidence="8">
    <location>
        <begin position="1547"/>
        <end position="1574"/>
    </location>
</feature>
<feature type="compositionally biased region" description="Acidic residues" evidence="8">
    <location>
        <begin position="1430"/>
        <end position="1439"/>
    </location>
</feature>
<feature type="compositionally biased region" description="Low complexity" evidence="8">
    <location>
        <begin position="1394"/>
        <end position="1408"/>
    </location>
</feature>
<evidence type="ECO:0000256" key="7">
    <source>
        <dbReference type="PROSITE-ProRule" id="PRU10141"/>
    </source>
</evidence>
<dbReference type="SUPFAM" id="SSF56112">
    <property type="entry name" value="Protein kinase-like (PK-like)"/>
    <property type="match status" value="1"/>
</dbReference>
<dbReference type="PANTHER" id="PTHR48016:SF4">
    <property type="entry name" value="PROTEIN KINASE DOMAIN-CONTAINING PROTEIN"/>
    <property type="match status" value="1"/>
</dbReference>
<feature type="compositionally biased region" description="Polar residues" evidence="8">
    <location>
        <begin position="1"/>
        <end position="12"/>
    </location>
</feature>
<dbReference type="InterPro" id="IPR017441">
    <property type="entry name" value="Protein_kinase_ATP_BS"/>
</dbReference>
<dbReference type="InterPro" id="IPR011009">
    <property type="entry name" value="Kinase-like_dom_sf"/>
</dbReference>
<dbReference type="CDD" id="cd06627">
    <property type="entry name" value="STKc_Cdc7_like"/>
    <property type="match status" value="1"/>
</dbReference>
<dbReference type="Gene3D" id="1.10.418.10">
    <property type="entry name" value="Calponin-like domain"/>
    <property type="match status" value="1"/>
</dbReference>
<dbReference type="PRINTS" id="PR00888">
    <property type="entry name" value="SM22CALPONIN"/>
</dbReference>
<dbReference type="InterPro" id="IPR002219">
    <property type="entry name" value="PKC_DAG/PE"/>
</dbReference>
<feature type="region of interest" description="Disordered" evidence="8">
    <location>
        <begin position="181"/>
        <end position="230"/>
    </location>
</feature>
<accession>A0A9P8CVK8</accession>
<evidence type="ECO:0000256" key="5">
    <source>
        <dbReference type="ARBA" id="ARBA00022833"/>
    </source>
</evidence>
<dbReference type="SMART" id="SM00220">
    <property type="entry name" value="S_TKc"/>
    <property type="match status" value="1"/>
</dbReference>
<dbReference type="InterPro" id="IPR003096">
    <property type="entry name" value="SM22_calponin"/>
</dbReference>
<feature type="compositionally biased region" description="Polar residues" evidence="8">
    <location>
        <begin position="78"/>
        <end position="91"/>
    </location>
</feature>
<feature type="compositionally biased region" description="Basic and acidic residues" evidence="8">
    <location>
        <begin position="1382"/>
        <end position="1393"/>
    </location>
</feature>
<feature type="region of interest" description="Disordered" evidence="8">
    <location>
        <begin position="1166"/>
        <end position="1452"/>
    </location>
</feature>
<feature type="compositionally biased region" description="Polar residues" evidence="8">
    <location>
        <begin position="264"/>
        <end position="274"/>
    </location>
</feature>
<dbReference type="GO" id="GO:0005524">
    <property type="term" value="F:ATP binding"/>
    <property type="evidence" value="ECO:0007669"/>
    <property type="project" value="UniProtKB-UniRule"/>
</dbReference>
<feature type="region of interest" description="Disordered" evidence="8">
    <location>
        <begin position="1027"/>
        <end position="1092"/>
    </location>
</feature>
<dbReference type="Pfam" id="PF00069">
    <property type="entry name" value="Pkinase"/>
    <property type="match status" value="1"/>
</dbReference>
<feature type="binding site" evidence="7">
    <location>
        <position position="761"/>
    </location>
    <ligand>
        <name>ATP</name>
        <dbReference type="ChEBI" id="CHEBI:30616"/>
    </ligand>
</feature>
<feature type="region of interest" description="Disordered" evidence="8">
    <location>
        <begin position="118"/>
        <end position="152"/>
    </location>
</feature>
<dbReference type="GO" id="GO:0005737">
    <property type="term" value="C:cytoplasm"/>
    <property type="evidence" value="ECO:0007669"/>
    <property type="project" value="TreeGrafter"/>
</dbReference>
<evidence type="ECO:0000259" key="9">
    <source>
        <dbReference type="PROSITE" id="PS50011"/>
    </source>
</evidence>
<evidence type="ECO:0000313" key="12">
    <source>
        <dbReference type="EMBL" id="KAG9319854.1"/>
    </source>
</evidence>
<feature type="region of interest" description="Disordered" evidence="8">
    <location>
        <begin position="1747"/>
        <end position="1789"/>
    </location>
</feature>
<evidence type="ECO:0000256" key="8">
    <source>
        <dbReference type="SAM" id="MobiDB-lite"/>
    </source>
</evidence>
<dbReference type="Proteomes" id="UP000717515">
    <property type="component" value="Unassembled WGS sequence"/>
</dbReference>
<feature type="compositionally biased region" description="Low complexity" evidence="8">
    <location>
        <begin position="1308"/>
        <end position="1317"/>
    </location>
</feature>
<evidence type="ECO:0000259" key="10">
    <source>
        <dbReference type="PROSITE" id="PS50021"/>
    </source>
</evidence>
<dbReference type="EMBL" id="JAIFTL010000365">
    <property type="protein sequence ID" value="KAG9319854.1"/>
    <property type="molecule type" value="Genomic_DNA"/>
</dbReference>
<evidence type="ECO:0000256" key="3">
    <source>
        <dbReference type="ARBA" id="ARBA00022741"/>
    </source>
</evidence>
<evidence type="ECO:0000256" key="6">
    <source>
        <dbReference type="ARBA" id="ARBA00022840"/>
    </source>
</evidence>
<dbReference type="PROSITE" id="PS00108">
    <property type="entry name" value="PROTEIN_KINASE_ST"/>
    <property type="match status" value="1"/>
</dbReference>
<keyword evidence="2" id="KW-0479">Metal-binding</keyword>
<dbReference type="PROSITE" id="PS50011">
    <property type="entry name" value="PROTEIN_KINASE_DOM"/>
    <property type="match status" value="1"/>
</dbReference>
<feature type="compositionally biased region" description="Low complexity" evidence="8">
    <location>
        <begin position="275"/>
        <end position="288"/>
    </location>
</feature>
<dbReference type="InterPro" id="IPR008271">
    <property type="entry name" value="Ser/Thr_kinase_AS"/>
</dbReference>
<dbReference type="InterPro" id="IPR000719">
    <property type="entry name" value="Prot_kinase_dom"/>
</dbReference>
<keyword evidence="5" id="KW-0862">Zinc</keyword>
<evidence type="ECO:0000256" key="2">
    <source>
        <dbReference type="ARBA" id="ARBA00022723"/>
    </source>
</evidence>
<feature type="compositionally biased region" description="Low complexity" evidence="8">
    <location>
        <begin position="20"/>
        <end position="58"/>
    </location>
</feature>
<comment type="caution">
    <text evidence="12">The sequence shown here is derived from an EMBL/GenBank/DDBJ whole genome shotgun (WGS) entry which is preliminary data.</text>
</comment>
<feature type="compositionally biased region" description="Polar residues" evidence="8">
    <location>
        <begin position="1712"/>
        <end position="1725"/>
    </location>
</feature>
<dbReference type="Pfam" id="PF00130">
    <property type="entry name" value="C1_1"/>
    <property type="match status" value="1"/>
</dbReference>
<feature type="compositionally biased region" description="Low complexity" evidence="8">
    <location>
        <begin position="1775"/>
        <end position="1787"/>
    </location>
</feature>
<dbReference type="SUPFAM" id="SSF47576">
    <property type="entry name" value="Calponin-homology domain, CH-domain"/>
    <property type="match status" value="1"/>
</dbReference>
<feature type="domain" description="Phorbol-ester/DAG-type" evidence="11">
    <location>
        <begin position="1093"/>
        <end position="1140"/>
    </location>
</feature>
<dbReference type="SMART" id="SM00033">
    <property type="entry name" value="CH"/>
    <property type="match status" value="1"/>
</dbReference>
<dbReference type="PROSITE" id="PS00479">
    <property type="entry name" value="ZF_DAG_PE_1"/>
    <property type="match status" value="1"/>
</dbReference>
<keyword evidence="1" id="KW-0808">Transferase</keyword>
<dbReference type="Gene3D" id="3.30.60.20">
    <property type="match status" value="1"/>
</dbReference>
<feature type="compositionally biased region" description="Low complexity" evidence="8">
    <location>
        <begin position="1253"/>
        <end position="1269"/>
    </location>
</feature>
<feature type="domain" description="Protein kinase" evidence="9">
    <location>
        <begin position="732"/>
        <end position="984"/>
    </location>
</feature>
<proteinExistence type="predicted"/>
<gene>
    <name evidence="12" type="ORF">KVV02_007894</name>
</gene>
<feature type="region of interest" description="Disordered" evidence="8">
    <location>
        <begin position="264"/>
        <end position="297"/>
    </location>
</feature>
<reference evidence="12" key="1">
    <citation type="submission" date="2021-07" db="EMBL/GenBank/DDBJ databases">
        <title>Draft genome of Mortierella alpina, strain LL118, isolated from an aspen leaf litter sample.</title>
        <authorList>
            <person name="Yang S."/>
            <person name="Vinatzer B.A."/>
        </authorList>
    </citation>
    <scope>NUCLEOTIDE SEQUENCE</scope>
    <source>
        <strain evidence="12">LL118</strain>
    </source>
</reference>
<feature type="compositionally biased region" description="Polar residues" evidence="8">
    <location>
        <begin position="1749"/>
        <end position="1770"/>
    </location>
</feature>
<feature type="compositionally biased region" description="Polar residues" evidence="8">
    <location>
        <begin position="692"/>
        <end position="711"/>
    </location>
</feature>
<dbReference type="InterPro" id="IPR046349">
    <property type="entry name" value="C1-like_sf"/>
</dbReference>
<feature type="compositionally biased region" description="Basic and acidic residues" evidence="8">
    <location>
        <begin position="1211"/>
        <end position="1224"/>
    </location>
</feature>
<evidence type="ECO:0000313" key="13">
    <source>
        <dbReference type="Proteomes" id="UP000717515"/>
    </source>
</evidence>
<keyword evidence="6 7" id="KW-0067">ATP-binding</keyword>
<feature type="region of interest" description="Disordered" evidence="8">
    <location>
        <begin position="1688"/>
        <end position="1725"/>
    </location>
</feature>
<feature type="compositionally biased region" description="Polar residues" evidence="8">
    <location>
        <begin position="1525"/>
        <end position="1546"/>
    </location>
</feature>
<feature type="compositionally biased region" description="Polar residues" evidence="8">
    <location>
        <begin position="1173"/>
        <end position="1182"/>
    </location>
</feature>
<feature type="region of interest" description="Disordered" evidence="8">
    <location>
        <begin position="1"/>
        <end position="102"/>
    </location>
</feature>
<dbReference type="PANTHER" id="PTHR48016">
    <property type="entry name" value="MAP KINASE KINASE KINASE SSK2-RELATED-RELATED"/>
    <property type="match status" value="1"/>
</dbReference>
<dbReference type="GO" id="GO:0004709">
    <property type="term" value="F:MAP kinase kinase kinase activity"/>
    <property type="evidence" value="ECO:0007669"/>
    <property type="project" value="TreeGrafter"/>
</dbReference>
<feature type="compositionally biased region" description="Polar residues" evidence="8">
    <location>
        <begin position="1489"/>
        <end position="1501"/>
    </location>
</feature>
<dbReference type="PROSITE" id="PS50081">
    <property type="entry name" value="ZF_DAG_PE_2"/>
    <property type="match status" value="1"/>
</dbReference>
<evidence type="ECO:0000256" key="1">
    <source>
        <dbReference type="ARBA" id="ARBA00022679"/>
    </source>
</evidence>
<keyword evidence="4" id="KW-0418">Kinase</keyword>
<feature type="compositionally biased region" description="Low complexity" evidence="8">
    <location>
        <begin position="206"/>
        <end position="217"/>
    </location>
</feature>
<dbReference type="PROSITE" id="PS00107">
    <property type="entry name" value="PROTEIN_KINASE_ATP"/>
    <property type="match status" value="1"/>
</dbReference>
<keyword evidence="3 7" id="KW-0547">Nucleotide-binding</keyword>
<feature type="compositionally biased region" description="Low complexity" evidence="8">
    <location>
        <begin position="1508"/>
        <end position="1517"/>
    </location>
</feature>
<feature type="region of interest" description="Disordered" evidence="8">
    <location>
        <begin position="1489"/>
        <end position="1574"/>
    </location>
</feature>
<feature type="domain" description="Calponin-homology (CH)" evidence="10">
    <location>
        <begin position="309"/>
        <end position="414"/>
    </location>
</feature>
<dbReference type="Pfam" id="PF00307">
    <property type="entry name" value="CH"/>
    <property type="match status" value="1"/>
</dbReference>
<organism evidence="12 13">
    <name type="scientific">Mortierella alpina</name>
    <name type="common">Oleaginous fungus</name>
    <name type="synonym">Mortierella renispora</name>
    <dbReference type="NCBI Taxonomy" id="64518"/>
    <lineage>
        <taxon>Eukaryota</taxon>
        <taxon>Fungi</taxon>
        <taxon>Fungi incertae sedis</taxon>
        <taxon>Mucoromycota</taxon>
        <taxon>Mortierellomycotina</taxon>
        <taxon>Mortierellomycetes</taxon>
        <taxon>Mortierellales</taxon>
        <taxon>Mortierellaceae</taxon>
        <taxon>Mortierella</taxon>
    </lineage>
</organism>
<dbReference type="InterPro" id="IPR050538">
    <property type="entry name" value="MAP_kinase_kinase_kinase"/>
</dbReference>
<name>A0A9P8CVK8_MORAP</name>
<protein>
    <submittedName>
        <fullName evidence="12">Uncharacterized protein</fullName>
    </submittedName>
</protein>
<dbReference type="CDD" id="cd00029">
    <property type="entry name" value="C1"/>
    <property type="match status" value="1"/>
</dbReference>
<feature type="compositionally biased region" description="Low complexity" evidence="8">
    <location>
        <begin position="187"/>
        <end position="198"/>
    </location>
</feature>
<dbReference type="SUPFAM" id="SSF57889">
    <property type="entry name" value="Cysteine-rich domain"/>
    <property type="match status" value="1"/>
</dbReference>
<evidence type="ECO:0000259" key="11">
    <source>
        <dbReference type="PROSITE" id="PS50081"/>
    </source>
</evidence>
<dbReference type="GO" id="GO:0046872">
    <property type="term" value="F:metal ion binding"/>
    <property type="evidence" value="ECO:0007669"/>
    <property type="project" value="UniProtKB-KW"/>
</dbReference>
<dbReference type="SMART" id="SM00109">
    <property type="entry name" value="C1"/>
    <property type="match status" value="1"/>
</dbReference>
<dbReference type="InterPro" id="IPR001715">
    <property type="entry name" value="CH_dom"/>
</dbReference>
<dbReference type="PROSITE" id="PS50021">
    <property type="entry name" value="CH"/>
    <property type="match status" value="1"/>
</dbReference>
<feature type="compositionally biased region" description="Polar residues" evidence="8">
    <location>
        <begin position="1239"/>
        <end position="1252"/>
    </location>
</feature>
<dbReference type="InterPro" id="IPR036872">
    <property type="entry name" value="CH_dom_sf"/>
</dbReference>
<feature type="compositionally biased region" description="Basic and acidic residues" evidence="8">
    <location>
        <begin position="1049"/>
        <end position="1059"/>
    </location>
</feature>
<dbReference type="Gene3D" id="1.10.510.10">
    <property type="entry name" value="Transferase(Phosphotransferase) domain 1"/>
    <property type="match status" value="1"/>
</dbReference>